<sequence length="256" mass="29561">MDRAEYMDGLVAFFRRYYQGLPDSAKSKLVNDSLQYVEPVLGFDSGPNTIVSIEQPDCKWHVYADVLRKYSNLFRRKLAGGFAAYMLDRGVMRIKLPSADPAILHFVILWMYFGWDKAVVQNHAAPKWGAPFLKCPVKPIAQVIVLGNMLEMPLLCYEARWRMILSLSGFIAFYRVDNLRDSEMMYLGAADVLQDSGVTRDAELAQMIKDLFQRLIMEDVSTVDKASEVFMRIFPEEDHWLLKTTRKVNHLYNTLR</sequence>
<keyword evidence="2" id="KW-1185">Reference proteome</keyword>
<dbReference type="EMBL" id="MU394292">
    <property type="protein sequence ID" value="KAI6090202.1"/>
    <property type="molecule type" value="Genomic_DNA"/>
</dbReference>
<reference evidence="1 2" key="1">
    <citation type="journal article" date="2022" name="New Phytol.">
        <title>Ecological generalism drives hyperdiversity of secondary metabolite gene clusters in xylarialean endophytes.</title>
        <authorList>
            <person name="Franco M.E.E."/>
            <person name="Wisecaver J.H."/>
            <person name="Arnold A.E."/>
            <person name="Ju Y.M."/>
            <person name="Slot J.C."/>
            <person name="Ahrendt S."/>
            <person name="Moore L.P."/>
            <person name="Eastman K.E."/>
            <person name="Scott K."/>
            <person name="Konkel Z."/>
            <person name="Mondo S.J."/>
            <person name="Kuo A."/>
            <person name="Hayes R.D."/>
            <person name="Haridas S."/>
            <person name="Andreopoulos B."/>
            <person name="Riley R."/>
            <person name="LaButti K."/>
            <person name="Pangilinan J."/>
            <person name="Lipzen A."/>
            <person name="Amirebrahimi M."/>
            <person name="Yan J."/>
            <person name="Adam C."/>
            <person name="Keymanesh K."/>
            <person name="Ng V."/>
            <person name="Louie K."/>
            <person name="Northen T."/>
            <person name="Drula E."/>
            <person name="Henrissat B."/>
            <person name="Hsieh H.M."/>
            <person name="Youens-Clark K."/>
            <person name="Lutzoni F."/>
            <person name="Miadlikowska J."/>
            <person name="Eastwood D.C."/>
            <person name="Hamelin R.C."/>
            <person name="Grigoriev I.V."/>
            <person name="U'Ren J.M."/>
        </authorList>
    </citation>
    <scope>NUCLEOTIDE SEQUENCE [LARGE SCALE GENOMIC DNA]</scope>
    <source>
        <strain evidence="1 2">ER1909</strain>
    </source>
</reference>
<organism evidence="1 2">
    <name type="scientific">Hypoxylon rubiginosum</name>
    <dbReference type="NCBI Taxonomy" id="110542"/>
    <lineage>
        <taxon>Eukaryota</taxon>
        <taxon>Fungi</taxon>
        <taxon>Dikarya</taxon>
        <taxon>Ascomycota</taxon>
        <taxon>Pezizomycotina</taxon>
        <taxon>Sordariomycetes</taxon>
        <taxon>Xylariomycetidae</taxon>
        <taxon>Xylariales</taxon>
        <taxon>Hypoxylaceae</taxon>
        <taxon>Hypoxylon</taxon>
    </lineage>
</organism>
<evidence type="ECO:0000313" key="1">
    <source>
        <dbReference type="EMBL" id="KAI6090202.1"/>
    </source>
</evidence>
<dbReference type="Proteomes" id="UP001497680">
    <property type="component" value="Unassembled WGS sequence"/>
</dbReference>
<accession>A0ACC0DC13</accession>
<name>A0ACC0DC13_9PEZI</name>
<proteinExistence type="predicted"/>
<gene>
    <name evidence="1" type="ORF">F4821DRAFT_275357</name>
</gene>
<evidence type="ECO:0000313" key="2">
    <source>
        <dbReference type="Proteomes" id="UP001497680"/>
    </source>
</evidence>
<protein>
    <submittedName>
        <fullName evidence="1">Uncharacterized protein</fullName>
    </submittedName>
</protein>
<comment type="caution">
    <text evidence="1">The sequence shown here is derived from an EMBL/GenBank/DDBJ whole genome shotgun (WGS) entry which is preliminary data.</text>
</comment>